<evidence type="ECO:0000256" key="1">
    <source>
        <dbReference type="ARBA" id="ARBA00009437"/>
    </source>
</evidence>
<keyword evidence="5" id="KW-0804">Transcription</keyword>
<accession>A0ABV0ECB3</accession>
<reference evidence="7 8" key="1">
    <citation type="submission" date="2024-02" db="EMBL/GenBank/DDBJ databases">
        <title>New thermophilic sulfur-oxidizing bacteria from a hot springs of the Uzon caldera (Kamchatka, Russia).</title>
        <authorList>
            <person name="Dukat A.M."/>
            <person name="Elcheninov A.G."/>
            <person name="Frolov E.N."/>
        </authorList>
    </citation>
    <scope>NUCLEOTIDE SEQUENCE [LARGE SCALE GENOMIC DNA]</scope>
    <source>
        <strain evidence="7 8">AK1</strain>
    </source>
</reference>
<evidence type="ECO:0000256" key="3">
    <source>
        <dbReference type="ARBA" id="ARBA00023125"/>
    </source>
</evidence>
<keyword evidence="4" id="KW-0010">Activator</keyword>
<dbReference type="PANTHER" id="PTHR30293">
    <property type="entry name" value="TRANSCRIPTIONAL REGULATORY PROTEIN NAC-RELATED"/>
    <property type="match status" value="1"/>
</dbReference>
<sequence>MINLRHLYYFWTVAKTGSVAAAAERLHLAPQTVSTQVKLLEDSLGTPLLQPAGRRLKLTPAGSRAAAYADEIFALAEALKTSLRNSGEFAQPLRVGISDAVPKNVAYRLLAPVTELAEPVRLVCQEGKLDRLLAELALHRLDVVVADRMLPSTVRVKGYNHRLGESQLAFFAAAPLARSCRRFPACLDGAPMLLPGEDSASRLRLQEWFEAQGVRPRIVGEFDDAALMKAFGEAGRGIFPAPAVLAAEVQAQYKVKEIGRAKGVNEAYYAITAERRISHPALRLVTEAARDRLFSRSGRPD</sequence>
<feature type="domain" description="HTH lysR-type" evidence="6">
    <location>
        <begin position="2"/>
        <end position="59"/>
    </location>
</feature>
<organism evidence="7 8">
    <name type="scientific">Thiobacter aerophilum</name>
    <dbReference type="NCBI Taxonomy" id="3121275"/>
    <lineage>
        <taxon>Bacteria</taxon>
        <taxon>Pseudomonadati</taxon>
        <taxon>Pseudomonadota</taxon>
        <taxon>Betaproteobacteria</taxon>
        <taxon>Burkholderiales</taxon>
        <taxon>Thiobacteraceae</taxon>
        <taxon>Thiobacter</taxon>
    </lineage>
</organism>
<keyword evidence="8" id="KW-1185">Reference proteome</keyword>
<comment type="caution">
    <text evidence="7">The sequence shown here is derived from an EMBL/GenBank/DDBJ whole genome shotgun (WGS) entry which is preliminary data.</text>
</comment>
<dbReference type="PROSITE" id="PS50931">
    <property type="entry name" value="HTH_LYSR"/>
    <property type="match status" value="1"/>
</dbReference>
<dbReference type="InterPro" id="IPR000847">
    <property type="entry name" value="LysR_HTH_N"/>
</dbReference>
<dbReference type="Pfam" id="PF03466">
    <property type="entry name" value="LysR_substrate"/>
    <property type="match status" value="1"/>
</dbReference>
<evidence type="ECO:0000313" key="8">
    <source>
        <dbReference type="Proteomes" id="UP001482231"/>
    </source>
</evidence>
<evidence type="ECO:0000259" key="6">
    <source>
        <dbReference type="PROSITE" id="PS50931"/>
    </source>
</evidence>
<evidence type="ECO:0000256" key="5">
    <source>
        <dbReference type="ARBA" id="ARBA00023163"/>
    </source>
</evidence>
<dbReference type="InterPro" id="IPR036390">
    <property type="entry name" value="WH_DNA-bd_sf"/>
</dbReference>
<dbReference type="NCBIfam" id="NF008284">
    <property type="entry name" value="PRK11062.1"/>
    <property type="match status" value="1"/>
</dbReference>
<dbReference type="Proteomes" id="UP001482231">
    <property type="component" value="Unassembled WGS sequence"/>
</dbReference>
<dbReference type="Gene3D" id="3.40.190.290">
    <property type="match status" value="1"/>
</dbReference>
<protein>
    <submittedName>
        <fullName evidence="7">Transcriptional activator NhaR</fullName>
    </submittedName>
</protein>
<name>A0ABV0ECB3_9BURK</name>
<dbReference type="RefSeq" id="WP_347307259.1">
    <property type="nucleotide sequence ID" value="NZ_JBAJEX010000002.1"/>
</dbReference>
<dbReference type="SUPFAM" id="SSF53850">
    <property type="entry name" value="Periplasmic binding protein-like II"/>
    <property type="match status" value="1"/>
</dbReference>
<dbReference type="Pfam" id="PF00126">
    <property type="entry name" value="HTH_1"/>
    <property type="match status" value="1"/>
</dbReference>
<proteinExistence type="inferred from homology"/>
<keyword evidence="2" id="KW-0805">Transcription regulation</keyword>
<gene>
    <name evidence="7" type="primary">nhaR</name>
    <name evidence="7" type="ORF">V6E02_03635</name>
</gene>
<evidence type="ECO:0000256" key="4">
    <source>
        <dbReference type="ARBA" id="ARBA00023159"/>
    </source>
</evidence>
<dbReference type="InterPro" id="IPR036388">
    <property type="entry name" value="WH-like_DNA-bd_sf"/>
</dbReference>
<dbReference type="SUPFAM" id="SSF46785">
    <property type="entry name" value="Winged helix' DNA-binding domain"/>
    <property type="match status" value="1"/>
</dbReference>
<comment type="similarity">
    <text evidence="1">Belongs to the LysR transcriptional regulatory family.</text>
</comment>
<keyword evidence="3" id="KW-0238">DNA-binding</keyword>
<dbReference type="InterPro" id="IPR005119">
    <property type="entry name" value="LysR_subst-bd"/>
</dbReference>
<evidence type="ECO:0000313" key="7">
    <source>
        <dbReference type="EMBL" id="MEO1766305.1"/>
    </source>
</evidence>
<dbReference type="Gene3D" id="1.10.10.10">
    <property type="entry name" value="Winged helix-like DNA-binding domain superfamily/Winged helix DNA-binding domain"/>
    <property type="match status" value="1"/>
</dbReference>
<dbReference type="PANTHER" id="PTHR30293:SF2">
    <property type="entry name" value="TRANSCRIPTIONAL ACTIVATOR PROTEIN NHAR"/>
    <property type="match status" value="1"/>
</dbReference>
<dbReference type="EMBL" id="JBAJEX010000002">
    <property type="protein sequence ID" value="MEO1766305.1"/>
    <property type="molecule type" value="Genomic_DNA"/>
</dbReference>
<evidence type="ECO:0000256" key="2">
    <source>
        <dbReference type="ARBA" id="ARBA00023015"/>
    </source>
</evidence>